<name>A0A0B0HCF8_SOVGS</name>
<dbReference type="RefSeq" id="WP_043117357.1">
    <property type="nucleotide sequence ID" value="NZ_JRAA01000002.1"/>
</dbReference>
<organism evidence="2 3">
    <name type="scientific">Solemya velum gill symbiont</name>
    <dbReference type="NCBI Taxonomy" id="2340"/>
    <lineage>
        <taxon>Bacteria</taxon>
        <taxon>Pseudomonadati</taxon>
        <taxon>Pseudomonadota</taxon>
        <taxon>Gammaproteobacteria</taxon>
        <taxon>sulfur-oxidizing symbionts</taxon>
    </lineage>
</organism>
<evidence type="ECO:0000313" key="3">
    <source>
        <dbReference type="Proteomes" id="UP000030856"/>
    </source>
</evidence>
<dbReference type="EMBL" id="JRAA01000002">
    <property type="protein sequence ID" value="KHF25136.1"/>
    <property type="molecule type" value="Genomic_DNA"/>
</dbReference>
<gene>
    <name evidence="2" type="primary">soxK</name>
    <name evidence="2" type="ORF">JV46_05430</name>
</gene>
<feature type="signal peptide" evidence="1">
    <location>
        <begin position="1"/>
        <end position="21"/>
    </location>
</feature>
<dbReference type="AlphaFoldDB" id="A0A0B0HCF8"/>
<evidence type="ECO:0000313" key="2">
    <source>
        <dbReference type="EMBL" id="KHF25136.1"/>
    </source>
</evidence>
<reference evidence="2 3" key="1">
    <citation type="journal article" date="2014" name="BMC Genomics">
        <title>The genome of the intracellular bacterium of the coastal bivalve, Solemya velum: a blueprint for thriving in and out of symbiosis.</title>
        <authorList>
            <person name="Dmytrenko O."/>
            <person name="Russell S.L."/>
            <person name="Loo W.T."/>
            <person name="Fontanez K.M."/>
            <person name="Liao L."/>
            <person name="Roeselers G."/>
            <person name="Sharma R."/>
            <person name="Stewart F.J."/>
            <person name="Newton I.L."/>
            <person name="Woyke T."/>
            <person name="Wu D."/>
            <person name="Lang J.M."/>
            <person name="Eisen J.A."/>
            <person name="Cavanaugh C.M."/>
        </authorList>
    </citation>
    <scope>NUCLEOTIDE SEQUENCE [LARGE SCALE GENOMIC DNA]</scope>
    <source>
        <strain evidence="2 3">WH</strain>
    </source>
</reference>
<accession>A0A0B0HCF8</accession>
<sequence length="101" mass="10606">MLKTIASALVISVALSGAAFAADKAAADAAIAEAQAAYDKANKKGIAWRDTAKMIKKAKAAVEKGDFDKAVKTAGKAKFEGEMAYEQGMQQMTAGNWSYLD</sequence>
<dbReference type="GeneID" id="86991936"/>
<protein>
    <submittedName>
        <fullName evidence="2">SoxXA-binding protein SoxK</fullName>
    </submittedName>
</protein>
<feature type="chain" id="PRO_5002055410" evidence="1">
    <location>
        <begin position="22"/>
        <end position="101"/>
    </location>
</feature>
<dbReference type="OrthoDB" id="5768779at2"/>
<evidence type="ECO:0000256" key="1">
    <source>
        <dbReference type="SAM" id="SignalP"/>
    </source>
</evidence>
<proteinExistence type="predicted"/>
<dbReference type="Proteomes" id="UP000030856">
    <property type="component" value="Unassembled WGS sequence"/>
</dbReference>
<comment type="caution">
    <text evidence="2">The sequence shown here is derived from an EMBL/GenBank/DDBJ whole genome shotgun (WGS) entry which is preliminary data.</text>
</comment>
<keyword evidence="3" id="KW-1185">Reference proteome</keyword>
<keyword evidence="1" id="KW-0732">Signal</keyword>